<dbReference type="Proteomes" id="UP000324022">
    <property type="component" value="Unassembled WGS sequence"/>
</dbReference>
<name>A0A5C3E7G0_9BASI</name>
<accession>A0A5C3E7G0</accession>
<dbReference type="PANTHER" id="PTHR46896:SF3">
    <property type="entry name" value="FI06413P-RELATED"/>
    <property type="match status" value="1"/>
</dbReference>
<evidence type="ECO:0000313" key="9">
    <source>
        <dbReference type="Proteomes" id="UP000324022"/>
    </source>
</evidence>
<feature type="region of interest" description="Disordered" evidence="6">
    <location>
        <begin position="168"/>
        <end position="232"/>
    </location>
</feature>
<dbReference type="GO" id="GO:0005737">
    <property type="term" value="C:cytoplasm"/>
    <property type="evidence" value="ECO:0007669"/>
    <property type="project" value="TreeGrafter"/>
</dbReference>
<keyword evidence="4" id="KW-0833">Ubl conjugation pathway</keyword>
<dbReference type="GO" id="GO:0016926">
    <property type="term" value="P:protein desumoylation"/>
    <property type="evidence" value="ECO:0007669"/>
    <property type="project" value="TreeGrafter"/>
</dbReference>
<evidence type="ECO:0000259" key="7">
    <source>
        <dbReference type="PROSITE" id="PS50600"/>
    </source>
</evidence>
<dbReference type="PROSITE" id="PS50600">
    <property type="entry name" value="ULP_PROTEASE"/>
    <property type="match status" value="1"/>
</dbReference>
<evidence type="ECO:0000256" key="1">
    <source>
        <dbReference type="ARBA" id="ARBA00005234"/>
    </source>
</evidence>
<evidence type="ECO:0000256" key="3">
    <source>
        <dbReference type="ARBA" id="ARBA00022670"/>
    </source>
</evidence>
<dbReference type="AlphaFoldDB" id="A0A5C3E7G0"/>
<dbReference type="GO" id="GO:0006508">
    <property type="term" value="P:proteolysis"/>
    <property type="evidence" value="ECO:0007669"/>
    <property type="project" value="UniProtKB-KW"/>
</dbReference>
<reference evidence="8 9" key="1">
    <citation type="submission" date="2018-03" db="EMBL/GenBank/DDBJ databases">
        <authorList>
            <person name="Guldener U."/>
        </authorList>
    </citation>
    <scope>NUCLEOTIDE SEQUENCE [LARGE SCALE GENOMIC DNA]</scope>
    <source>
        <strain evidence="8 9">NBRC100155</strain>
    </source>
</reference>
<comment type="similarity">
    <text evidence="1">Belongs to the peptidase C48 family.</text>
</comment>
<feature type="domain" description="Ubiquitin-like protease family profile" evidence="7">
    <location>
        <begin position="1"/>
        <end position="96"/>
    </location>
</feature>
<protein>
    <recommendedName>
        <fullName evidence="7">Ubiquitin-like protease family profile domain-containing protein</fullName>
    </recommendedName>
</protein>
<evidence type="ECO:0000256" key="5">
    <source>
        <dbReference type="ARBA" id="ARBA00022801"/>
    </source>
</evidence>
<evidence type="ECO:0000313" key="8">
    <source>
        <dbReference type="EMBL" id="SPO26015.1"/>
    </source>
</evidence>
<evidence type="ECO:0000256" key="2">
    <source>
        <dbReference type="ARBA" id="ARBA00022553"/>
    </source>
</evidence>
<dbReference type="InterPro" id="IPR051947">
    <property type="entry name" value="Sentrin-specific_protease"/>
</dbReference>
<dbReference type="SUPFAM" id="SSF54001">
    <property type="entry name" value="Cysteine proteinases"/>
    <property type="match status" value="1"/>
</dbReference>
<sequence length="232" mass="26134">MQQTWAQDAAQKPLQEGVDDVLMNETNGKDNVEEAAAVQSSVRTVQVLDTRQLAKGVDAETLAKSLPKTPYIDSQVPSQPNLCDCGIYLLHYFDRFFHEPEKLLELVVEGKMKISSVNKSSPAKRRQDRDEVERSAASEWQAGEVSTQRAYWRSKILDLSDEWNEHVKAKKAAGAEKKQEKDEERAKKTGQRESREGEWSSAETFGGRGTNFGLPHACCRTTHRYHRKPGSG</sequence>
<feature type="region of interest" description="Disordered" evidence="6">
    <location>
        <begin position="116"/>
        <end position="139"/>
    </location>
</feature>
<keyword evidence="2" id="KW-0597">Phosphoprotein</keyword>
<dbReference type="Gene3D" id="1.10.418.20">
    <property type="match status" value="1"/>
</dbReference>
<dbReference type="PANTHER" id="PTHR46896">
    <property type="entry name" value="SENTRIN-SPECIFIC PROTEASE"/>
    <property type="match status" value="1"/>
</dbReference>
<feature type="compositionally biased region" description="Basic and acidic residues" evidence="6">
    <location>
        <begin position="125"/>
        <end position="136"/>
    </location>
</feature>
<proteinExistence type="inferred from homology"/>
<dbReference type="InterPro" id="IPR038765">
    <property type="entry name" value="Papain-like_cys_pep_sf"/>
</dbReference>
<feature type="compositionally biased region" description="Basic and acidic residues" evidence="6">
    <location>
        <begin position="168"/>
        <end position="198"/>
    </location>
</feature>
<evidence type="ECO:0000256" key="4">
    <source>
        <dbReference type="ARBA" id="ARBA00022786"/>
    </source>
</evidence>
<keyword evidence="9" id="KW-1185">Reference proteome</keyword>
<keyword evidence="3" id="KW-0645">Protease</keyword>
<dbReference type="OrthoDB" id="442460at2759"/>
<dbReference type="InterPro" id="IPR003653">
    <property type="entry name" value="Peptidase_C48_C"/>
</dbReference>
<evidence type="ECO:0000256" key="6">
    <source>
        <dbReference type="SAM" id="MobiDB-lite"/>
    </source>
</evidence>
<feature type="compositionally biased region" description="Basic residues" evidence="6">
    <location>
        <begin position="221"/>
        <end position="232"/>
    </location>
</feature>
<dbReference type="GO" id="GO:0070139">
    <property type="term" value="F:SUMO-specific endopeptidase activity"/>
    <property type="evidence" value="ECO:0007669"/>
    <property type="project" value="TreeGrafter"/>
</dbReference>
<organism evidence="8 9">
    <name type="scientific">Ustilago trichophora</name>
    <dbReference type="NCBI Taxonomy" id="86804"/>
    <lineage>
        <taxon>Eukaryota</taxon>
        <taxon>Fungi</taxon>
        <taxon>Dikarya</taxon>
        <taxon>Basidiomycota</taxon>
        <taxon>Ustilaginomycotina</taxon>
        <taxon>Ustilaginomycetes</taxon>
        <taxon>Ustilaginales</taxon>
        <taxon>Ustilaginaceae</taxon>
        <taxon>Ustilago</taxon>
    </lineage>
</organism>
<gene>
    <name evidence="8" type="ORF">UTRI_02289</name>
</gene>
<keyword evidence="5" id="KW-0378">Hydrolase</keyword>
<dbReference type="EMBL" id="OOIN01000013">
    <property type="protein sequence ID" value="SPO26015.1"/>
    <property type="molecule type" value="Genomic_DNA"/>
</dbReference>
<dbReference type="GO" id="GO:0005634">
    <property type="term" value="C:nucleus"/>
    <property type="evidence" value="ECO:0007669"/>
    <property type="project" value="TreeGrafter"/>
</dbReference>